<proteinExistence type="predicted"/>
<evidence type="ECO:0000256" key="1">
    <source>
        <dbReference type="SAM" id="Phobius"/>
    </source>
</evidence>
<keyword evidence="1" id="KW-0472">Membrane</keyword>
<keyword evidence="1" id="KW-1133">Transmembrane helix</keyword>
<feature type="transmembrane region" description="Helical" evidence="1">
    <location>
        <begin position="12"/>
        <end position="31"/>
    </location>
</feature>
<name>A0AAQ3N3T0_VIGMU</name>
<keyword evidence="3" id="KW-1185">Reference proteome</keyword>
<dbReference type="Proteomes" id="UP001374535">
    <property type="component" value="Chromosome 7"/>
</dbReference>
<accession>A0AAQ3N3T0</accession>
<evidence type="ECO:0000313" key="3">
    <source>
        <dbReference type="Proteomes" id="UP001374535"/>
    </source>
</evidence>
<protein>
    <submittedName>
        <fullName evidence="2">Uncharacterized protein</fullName>
    </submittedName>
</protein>
<sequence length="111" mass="12704">MIFRTKKKLYITYTFFQNLTFLFLTISITILRNKFAGPQDHLCCWNLKALKVLGSSLFAWRSPRYKNFHPLRLARTARSISSTVVLSFHPPASLIAAILQIPAVPLKPKKA</sequence>
<evidence type="ECO:0000313" key="2">
    <source>
        <dbReference type="EMBL" id="WVZ02035.1"/>
    </source>
</evidence>
<keyword evidence="1" id="KW-0812">Transmembrane</keyword>
<dbReference type="AlphaFoldDB" id="A0AAQ3N3T0"/>
<dbReference type="EMBL" id="CP144694">
    <property type="protein sequence ID" value="WVZ02035.1"/>
    <property type="molecule type" value="Genomic_DNA"/>
</dbReference>
<organism evidence="2 3">
    <name type="scientific">Vigna mungo</name>
    <name type="common">Black gram</name>
    <name type="synonym">Phaseolus mungo</name>
    <dbReference type="NCBI Taxonomy" id="3915"/>
    <lineage>
        <taxon>Eukaryota</taxon>
        <taxon>Viridiplantae</taxon>
        <taxon>Streptophyta</taxon>
        <taxon>Embryophyta</taxon>
        <taxon>Tracheophyta</taxon>
        <taxon>Spermatophyta</taxon>
        <taxon>Magnoliopsida</taxon>
        <taxon>eudicotyledons</taxon>
        <taxon>Gunneridae</taxon>
        <taxon>Pentapetalae</taxon>
        <taxon>rosids</taxon>
        <taxon>fabids</taxon>
        <taxon>Fabales</taxon>
        <taxon>Fabaceae</taxon>
        <taxon>Papilionoideae</taxon>
        <taxon>50 kb inversion clade</taxon>
        <taxon>NPAAA clade</taxon>
        <taxon>indigoferoid/millettioid clade</taxon>
        <taxon>Phaseoleae</taxon>
        <taxon>Vigna</taxon>
    </lineage>
</organism>
<gene>
    <name evidence="2" type="ORF">V8G54_022841</name>
</gene>
<reference evidence="2 3" key="1">
    <citation type="journal article" date="2023" name="Life. Sci Alliance">
        <title>Evolutionary insights into 3D genome organization and epigenetic landscape of Vigna mungo.</title>
        <authorList>
            <person name="Junaid A."/>
            <person name="Singh B."/>
            <person name="Bhatia S."/>
        </authorList>
    </citation>
    <scope>NUCLEOTIDE SEQUENCE [LARGE SCALE GENOMIC DNA]</scope>
    <source>
        <strain evidence="2">Urdbean</strain>
    </source>
</reference>